<dbReference type="Pfam" id="PF04304">
    <property type="entry name" value="DUF454"/>
    <property type="match status" value="1"/>
</dbReference>
<keyword evidence="1" id="KW-0812">Transmembrane</keyword>
<evidence type="ECO:0000256" key="1">
    <source>
        <dbReference type="SAM" id="Phobius"/>
    </source>
</evidence>
<gene>
    <name evidence="2" type="ORF">EXM22_08355</name>
</gene>
<dbReference type="PIRSF" id="PIRSF016789">
    <property type="entry name" value="DUF454"/>
    <property type="match status" value="1"/>
</dbReference>
<accession>A0A5C1QIL4</accession>
<dbReference type="PANTHER" id="PTHR35813:SF1">
    <property type="entry name" value="INNER MEMBRANE PROTEIN YBAN"/>
    <property type="match status" value="1"/>
</dbReference>
<evidence type="ECO:0000313" key="3">
    <source>
        <dbReference type="Proteomes" id="UP000324209"/>
    </source>
</evidence>
<keyword evidence="1" id="KW-0472">Membrane</keyword>
<dbReference type="Proteomes" id="UP000324209">
    <property type="component" value="Chromosome"/>
</dbReference>
<reference evidence="2 3" key="1">
    <citation type="submission" date="2019-02" db="EMBL/GenBank/DDBJ databases">
        <title>Complete Genome Sequence and Methylome Analysis of free living Spirochaetas.</title>
        <authorList>
            <person name="Fomenkov A."/>
            <person name="Dubinina G."/>
            <person name="Leshcheva N."/>
            <person name="Mikheeva N."/>
            <person name="Grabovich M."/>
            <person name="Vincze T."/>
            <person name="Roberts R.J."/>
        </authorList>
    </citation>
    <scope>NUCLEOTIDE SEQUENCE [LARGE SCALE GENOMIC DNA]</scope>
    <source>
        <strain evidence="2 3">K2</strain>
    </source>
</reference>
<dbReference type="OrthoDB" id="9813800at2"/>
<dbReference type="InterPro" id="IPR007401">
    <property type="entry name" value="DUF454"/>
</dbReference>
<name>A0A5C1QIL4_9SPIO</name>
<proteinExistence type="predicted"/>
<dbReference type="GO" id="GO:0005886">
    <property type="term" value="C:plasma membrane"/>
    <property type="evidence" value="ECO:0007669"/>
    <property type="project" value="TreeGrafter"/>
</dbReference>
<sequence>MLKPLLIFLGFLSLGLGGIGIILPGLPTTPFVLLSAGLFLRSSETLYVKLQSNRVFGKYLRQYSKDKGMSLRVKLISILMMWSMIGLSAYRISHLHFRLTLLVLGLTGTIVMGFIVKTVKPKGYSSEDELESQEFDSR</sequence>
<feature type="transmembrane region" description="Helical" evidence="1">
    <location>
        <begin position="71"/>
        <end position="90"/>
    </location>
</feature>
<keyword evidence="3" id="KW-1185">Reference proteome</keyword>
<protein>
    <submittedName>
        <fullName evidence="2">DUF454 domain-containing protein</fullName>
    </submittedName>
</protein>
<organism evidence="2 3">
    <name type="scientific">Oceanispirochaeta crateris</name>
    <dbReference type="NCBI Taxonomy" id="2518645"/>
    <lineage>
        <taxon>Bacteria</taxon>
        <taxon>Pseudomonadati</taxon>
        <taxon>Spirochaetota</taxon>
        <taxon>Spirochaetia</taxon>
        <taxon>Spirochaetales</taxon>
        <taxon>Spirochaetaceae</taxon>
        <taxon>Oceanispirochaeta</taxon>
    </lineage>
</organism>
<keyword evidence="1" id="KW-1133">Transmembrane helix</keyword>
<evidence type="ECO:0000313" key="2">
    <source>
        <dbReference type="EMBL" id="QEN07993.1"/>
    </source>
</evidence>
<dbReference type="KEGG" id="ock:EXM22_08355"/>
<feature type="transmembrane region" description="Helical" evidence="1">
    <location>
        <begin position="96"/>
        <end position="116"/>
    </location>
</feature>
<dbReference type="EMBL" id="CP036150">
    <property type="protein sequence ID" value="QEN07993.1"/>
    <property type="molecule type" value="Genomic_DNA"/>
</dbReference>
<dbReference type="PANTHER" id="PTHR35813">
    <property type="entry name" value="INNER MEMBRANE PROTEIN YBAN"/>
    <property type="match status" value="1"/>
</dbReference>
<dbReference type="AlphaFoldDB" id="A0A5C1QIL4"/>
<dbReference type="RefSeq" id="WP_149486073.1">
    <property type="nucleotide sequence ID" value="NZ_CP036150.1"/>
</dbReference>